<organism evidence="3 4">
    <name type="scientific">Mesoterricola sediminis</name>
    <dbReference type="NCBI Taxonomy" id="2927980"/>
    <lineage>
        <taxon>Bacteria</taxon>
        <taxon>Pseudomonadati</taxon>
        <taxon>Acidobacteriota</taxon>
        <taxon>Holophagae</taxon>
        <taxon>Holophagales</taxon>
        <taxon>Holophagaceae</taxon>
        <taxon>Mesoterricola</taxon>
    </lineage>
</organism>
<accession>A0AA48GP26</accession>
<dbReference type="AlphaFoldDB" id="A0AA48GP26"/>
<name>A0AA48GP26_9BACT</name>
<evidence type="ECO:0008006" key="5">
    <source>
        <dbReference type="Google" id="ProtNLM"/>
    </source>
</evidence>
<evidence type="ECO:0000259" key="1">
    <source>
        <dbReference type="Pfam" id="PF12773"/>
    </source>
</evidence>
<feature type="domain" description="Transcription factor zinc-finger" evidence="2">
    <location>
        <begin position="136"/>
        <end position="176"/>
    </location>
</feature>
<dbReference type="InterPro" id="IPR027392">
    <property type="entry name" value="TF_Znf"/>
</dbReference>
<feature type="domain" description="DZANK-type" evidence="1">
    <location>
        <begin position="8"/>
        <end position="52"/>
    </location>
</feature>
<dbReference type="Pfam" id="PF13453">
    <property type="entry name" value="Zn_ribbon_TFIIB"/>
    <property type="match status" value="2"/>
</dbReference>
<dbReference type="Proteomes" id="UP001228113">
    <property type="component" value="Chromosome"/>
</dbReference>
<dbReference type="EMBL" id="AP027081">
    <property type="protein sequence ID" value="BDU76646.1"/>
    <property type="molecule type" value="Genomic_DNA"/>
</dbReference>
<sequence>MDVGSLHCPSCGAAVKEDDLQCPYCRSQLATVACPQCLGLVSKLAAHCPRCGAAVRREAASPSGLGCPTCRKPLLRSTVGKALLDQCATCGGVWLGTEAFDQVAADREERGSVLGALPGASPQGGLDGAAVSYRPCPACGQLMNRTNYARSSGVIIDTCRNHGVWFDRDELRRVLEFVEAGGLDRARAKEKLMLEERRRELTSAAALGDAPSGGWEGGAWGRGDRDGGLVETLVRGLFGF</sequence>
<dbReference type="InterPro" id="IPR025874">
    <property type="entry name" value="DZR"/>
</dbReference>
<evidence type="ECO:0000313" key="3">
    <source>
        <dbReference type="EMBL" id="BDU76646.1"/>
    </source>
</evidence>
<reference evidence="3" key="1">
    <citation type="journal article" date="2023" name="Int. J. Syst. Evol. Microbiol.">
        <title>Mesoterricola silvestris gen. nov., sp. nov., Mesoterricola sediminis sp. nov., Geothrix oryzae sp. nov., Geothrix edaphica sp. nov., Geothrix rubra sp. nov., and Geothrix limicola sp. nov., six novel members of Acidobacteriota isolated from soils.</title>
        <authorList>
            <person name="Itoh H."/>
            <person name="Sugisawa Y."/>
            <person name="Mise K."/>
            <person name="Xu Z."/>
            <person name="Kuniyasu M."/>
            <person name="Ushijima N."/>
            <person name="Kawano K."/>
            <person name="Kobayashi E."/>
            <person name="Shiratori Y."/>
            <person name="Masuda Y."/>
            <person name="Senoo K."/>
        </authorList>
    </citation>
    <scope>NUCLEOTIDE SEQUENCE</scope>
    <source>
        <strain evidence="3">W786</strain>
    </source>
</reference>
<dbReference type="KEGG" id="msea:METESE_16040"/>
<dbReference type="Pfam" id="PF12773">
    <property type="entry name" value="DZR"/>
    <property type="match status" value="1"/>
</dbReference>
<evidence type="ECO:0000313" key="4">
    <source>
        <dbReference type="Proteomes" id="UP001228113"/>
    </source>
</evidence>
<evidence type="ECO:0000259" key="2">
    <source>
        <dbReference type="Pfam" id="PF13453"/>
    </source>
</evidence>
<dbReference type="RefSeq" id="WP_243332611.1">
    <property type="nucleotide sequence ID" value="NZ_AP027081.1"/>
</dbReference>
<proteinExistence type="predicted"/>
<keyword evidence="4" id="KW-1185">Reference proteome</keyword>
<protein>
    <recommendedName>
        <fullName evidence="5">Transcription factor zinc-finger domain-containing protein</fullName>
    </recommendedName>
</protein>
<gene>
    <name evidence="3" type="ORF">METESE_16040</name>
</gene>
<feature type="domain" description="Transcription factor zinc-finger" evidence="2">
    <location>
        <begin position="67"/>
        <end position="104"/>
    </location>
</feature>